<dbReference type="GO" id="GO:0004807">
    <property type="term" value="F:triose-phosphate isomerase activity"/>
    <property type="evidence" value="ECO:0007669"/>
    <property type="project" value="UniProtKB-UniRule"/>
</dbReference>
<evidence type="ECO:0000313" key="11">
    <source>
        <dbReference type="Proteomes" id="UP000037600"/>
    </source>
</evidence>
<dbReference type="STRING" id="1513271.XM47_16390"/>
<proteinExistence type="inferred from homology"/>
<dbReference type="NCBIfam" id="TIGR00419">
    <property type="entry name" value="tim"/>
    <property type="match status" value="1"/>
</dbReference>
<sequence>MTNRKPVVAANWKMNGNRQLVDNAVQSIAKQSELKNNLDVVISPPATLFSYLDSAKKTYNSDVILAAQNISEFEQGAITGELSVHHVKEMGCQWVICGHSERRSLFGERSSVTAQKVLQAKKQGLKPIICVGETAEEYEAGKTYSRLTAQIEAIFNLGGEQAFTDSIVAYEPVWAVGTGKAASPELAQEIHHFIRGMIRAMSPVTAASVRILYGGSVTPDNAAALFSQPDIDGGLIGAASLVPEKFIKICQAAMVD</sequence>
<evidence type="ECO:0000256" key="6">
    <source>
        <dbReference type="ARBA" id="ARBA00023152"/>
    </source>
</evidence>
<accession>A0A0J8GMM2</accession>
<dbReference type="InterPro" id="IPR020861">
    <property type="entry name" value="Triosephosphate_isomerase_AS"/>
</dbReference>
<dbReference type="CDD" id="cd00311">
    <property type="entry name" value="TIM"/>
    <property type="match status" value="1"/>
</dbReference>
<evidence type="ECO:0000256" key="2">
    <source>
        <dbReference type="ARBA" id="ARBA00004939"/>
    </source>
</evidence>
<feature type="binding site" evidence="8">
    <location>
        <begin position="11"/>
        <end position="13"/>
    </location>
    <ligand>
        <name>substrate</name>
    </ligand>
</feature>
<dbReference type="RefSeq" id="WP_048694943.1">
    <property type="nucleotide sequence ID" value="NZ_KQ130504.1"/>
</dbReference>
<comment type="catalytic activity">
    <reaction evidence="8 9">
        <text>D-glyceraldehyde 3-phosphate = dihydroxyacetone phosphate</text>
        <dbReference type="Rhea" id="RHEA:18585"/>
        <dbReference type="ChEBI" id="CHEBI:57642"/>
        <dbReference type="ChEBI" id="CHEBI:59776"/>
        <dbReference type="EC" id="5.3.1.1"/>
    </reaction>
</comment>
<dbReference type="UniPathway" id="UPA00109">
    <property type="reaction ID" value="UER00189"/>
</dbReference>
<comment type="caution">
    <text evidence="8">Lacks conserved residue(s) required for the propagation of feature annotation.</text>
</comment>
<evidence type="ECO:0000256" key="3">
    <source>
        <dbReference type="ARBA" id="ARBA00007422"/>
    </source>
</evidence>
<dbReference type="InterPro" id="IPR000652">
    <property type="entry name" value="Triosephosphate_isomerase"/>
</dbReference>
<comment type="pathway">
    <text evidence="1 8 9">Carbohydrate degradation; glycolysis; D-glyceraldehyde 3-phosphate from glycerone phosphate: step 1/1.</text>
</comment>
<dbReference type="HAMAP" id="MF_00147_B">
    <property type="entry name" value="TIM_B"/>
    <property type="match status" value="1"/>
</dbReference>
<dbReference type="EC" id="5.3.1.1" evidence="8 9"/>
<keyword evidence="6 8" id="KW-0324">Glycolysis</keyword>
<feature type="binding site" evidence="8">
    <location>
        <position position="177"/>
    </location>
    <ligand>
        <name>substrate</name>
    </ligand>
</feature>
<protein>
    <recommendedName>
        <fullName evidence="8 9">Triosephosphate isomerase</fullName>
        <shortName evidence="8">TIM</shortName>
        <shortName evidence="8">TPI</shortName>
        <ecNumber evidence="8 9">5.3.1.1</ecNumber>
    </recommendedName>
    <alternativeName>
        <fullName evidence="8">Triose-phosphate isomerase</fullName>
    </alternativeName>
</protein>
<evidence type="ECO:0000256" key="5">
    <source>
        <dbReference type="ARBA" id="ARBA00022490"/>
    </source>
</evidence>
<comment type="subunit">
    <text evidence="8 9">Homodimer.</text>
</comment>
<dbReference type="Pfam" id="PF00121">
    <property type="entry name" value="TIM"/>
    <property type="match status" value="1"/>
</dbReference>
<dbReference type="Proteomes" id="UP000037600">
    <property type="component" value="Unassembled WGS sequence"/>
</dbReference>
<feature type="active site" description="Proton acceptor" evidence="8">
    <location>
        <position position="171"/>
    </location>
</feature>
<evidence type="ECO:0000256" key="4">
    <source>
        <dbReference type="ARBA" id="ARBA00022432"/>
    </source>
</evidence>
<evidence type="ECO:0000256" key="8">
    <source>
        <dbReference type="HAMAP-Rule" id="MF_00147"/>
    </source>
</evidence>
<dbReference type="InterPro" id="IPR035990">
    <property type="entry name" value="TIM_sf"/>
</dbReference>
<dbReference type="OrthoDB" id="9809429at2"/>
<evidence type="ECO:0000256" key="1">
    <source>
        <dbReference type="ARBA" id="ARBA00004680"/>
    </source>
</evidence>
<comment type="function">
    <text evidence="8">Involved in the gluconeogenesis. Catalyzes stereospecifically the conversion of dihydroxyacetone phosphate (DHAP) to D-glyceraldehyde-3-phosphate (G3P).</text>
</comment>
<dbReference type="InterPro" id="IPR013785">
    <property type="entry name" value="Aldolase_TIM"/>
</dbReference>
<dbReference type="GO" id="GO:0005829">
    <property type="term" value="C:cytosol"/>
    <property type="evidence" value="ECO:0007669"/>
    <property type="project" value="TreeGrafter"/>
</dbReference>
<dbReference type="PROSITE" id="PS51440">
    <property type="entry name" value="TIM_2"/>
    <property type="match status" value="1"/>
</dbReference>
<feature type="binding site" evidence="8">
    <location>
        <position position="216"/>
    </location>
    <ligand>
        <name>substrate</name>
    </ligand>
</feature>
<dbReference type="UniPathway" id="UPA00138"/>
<dbReference type="PANTHER" id="PTHR21139:SF42">
    <property type="entry name" value="TRIOSEPHOSPHATE ISOMERASE"/>
    <property type="match status" value="1"/>
</dbReference>
<keyword evidence="11" id="KW-1185">Reference proteome</keyword>
<feature type="active site" description="Electrophile" evidence="8">
    <location>
        <position position="99"/>
    </location>
</feature>
<comment type="subcellular location">
    <subcellularLocation>
        <location evidence="8 9">Cytoplasm</location>
    </subcellularLocation>
</comment>
<dbReference type="PATRIC" id="fig|1513271.3.peg.3373"/>
<dbReference type="SUPFAM" id="SSF51351">
    <property type="entry name" value="Triosephosphate isomerase (TIM)"/>
    <property type="match status" value="1"/>
</dbReference>
<dbReference type="EMBL" id="LAZL01000033">
    <property type="protein sequence ID" value="KMT64040.1"/>
    <property type="molecule type" value="Genomic_DNA"/>
</dbReference>
<name>A0A0J8GMM2_9ALTE</name>
<comment type="caution">
    <text evidence="10">The sequence shown here is derived from an EMBL/GenBank/DDBJ whole genome shotgun (WGS) entry which is preliminary data.</text>
</comment>
<comment type="pathway">
    <text evidence="8 9">Carbohydrate biosynthesis; gluconeogenesis.</text>
</comment>
<keyword evidence="5 8" id="KW-0963">Cytoplasm</keyword>
<dbReference type="GO" id="GO:0046166">
    <property type="term" value="P:glyceraldehyde-3-phosphate biosynthetic process"/>
    <property type="evidence" value="ECO:0007669"/>
    <property type="project" value="TreeGrafter"/>
</dbReference>
<evidence type="ECO:0000256" key="7">
    <source>
        <dbReference type="ARBA" id="ARBA00023235"/>
    </source>
</evidence>
<dbReference type="PROSITE" id="PS00171">
    <property type="entry name" value="TIM_1"/>
    <property type="match status" value="1"/>
</dbReference>
<comment type="similarity">
    <text evidence="3 8 9">Belongs to the triosephosphate isomerase family.</text>
</comment>
<dbReference type="GO" id="GO:0006094">
    <property type="term" value="P:gluconeogenesis"/>
    <property type="evidence" value="ECO:0007669"/>
    <property type="project" value="UniProtKB-UniRule"/>
</dbReference>
<dbReference type="AlphaFoldDB" id="A0A0J8GMM2"/>
<dbReference type="PANTHER" id="PTHR21139">
    <property type="entry name" value="TRIOSEPHOSPHATE ISOMERASE"/>
    <property type="match status" value="1"/>
</dbReference>
<keyword evidence="4 8" id="KW-0312">Gluconeogenesis</keyword>
<reference evidence="10 11" key="1">
    <citation type="submission" date="2015-04" db="EMBL/GenBank/DDBJ databases">
        <title>Draft Genome Sequence of the Novel Agar-Digesting Marine Bacterium Q1.</title>
        <authorList>
            <person name="Li Y."/>
            <person name="Li D."/>
            <person name="Chen G."/>
            <person name="Du Z."/>
        </authorList>
    </citation>
    <scope>NUCLEOTIDE SEQUENCE [LARGE SCALE GENOMIC DNA]</scope>
    <source>
        <strain evidence="10 11">Q1</strain>
    </source>
</reference>
<evidence type="ECO:0000313" key="10">
    <source>
        <dbReference type="EMBL" id="KMT64040.1"/>
    </source>
</evidence>
<dbReference type="Gene3D" id="3.20.20.70">
    <property type="entry name" value="Aldolase class I"/>
    <property type="match status" value="1"/>
</dbReference>
<dbReference type="GO" id="GO:0019563">
    <property type="term" value="P:glycerol catabolic process"/>
    <property type="evidence" value="ECO:0007669"/>
    <property type="project" value="TreeGrafter"/>
</dbReference>
<evidence type="ECO:0000256" key="9">
    <source>
        <dbReference type="RuleBase" id="RU363013"/>
    </source>
</evidence>
<organism evidence="10 11">
    <name type="scientific">Catenovulum maritimum</name>
    <dbReference type="NCBI Taxonomy" id="1513271"/>
    <lineage>
        <taxon>Bacteria</taxon>
        <taxon>Pseudomonadati</taxon>
        <taxon>Pseudomonadota</taxon>
        <taxon>Gammaproteobacteria</taxon>
        <taxon>Alteromonadales</taxon>
        <taxon>Alteromonadaceae</taxon>
        <taxon>Catenovulum</taxon>
    </lineage>
</organism>
<gene>
    <name evidence="8" type="primary">tpiA</name>
    <name evidence="10" type="ORF">XM47_16390</name>
</gene>
<dbReference type="GO" id="GO:0006096">
    <property type="term" value="P:glycolytic process"/>
    <property type="evidence" value="ECO:0007669"/>
    <property type="project" value="UniProtKB-UniRule"/>
</dbReference>
<dbReference type="FunFam" id="3.20.20.70:FF:000016">
    <property type="entry name" value="Triosephosphate isomerase"/>
    <property type="match status" value="1"/>
</dbReference>
<keyword evidence="7 8" id="KW-0413">Isomerase</keyword>
<dbReference type="InterPro" id="IPR022896">
    <property type="entry name" value="TrioseP_Isoase_bac/euk"/>
</dbReference>
<comment type="pathway">
    <text evidence="2">Carbohydrate metabolism; erythritol degradation.</text>
</comment>